<name>A0A2H8TR22_9HEMI</name>
<evidence type="ECO:0000256" key="2">
    <source>
        <dbReference type="ARBA" id="ARBA00022771"/>
    </source>
</evidence>
<keyword evidence="5" id="KW-0472">Membrane</keyword>
<dbReference type="FunFam" id="3.30.160.60:FF:000446">
    <property type="entry name" value="Zinc finger protein"/>
    <property type="match status" value="1"/>
</dbReference>
<dbReference type="PROSITE" id="PS00028">
    <property type="entry name" value="ZINC_FINGER_C2H2_1"/>
    <property type="match status" value="2"/>
</dbReference>
<evidence type="ECO:0000256" key="5">
    <source>
        <dbReference type="SAM" id="Phobius"/>
    </source>
</evidence>
<keyword evidence="5" id="KW-0812">Transmembrane</keyword>
<evidence type="ECO:0000256" key="3">
    <source>
        <dbReference type="ARBA" id="ARBA00022833"/>
    </source>
</evidence>
<gene>
    <name evidence="7" type="primary">ZNF710_1</name>
</gene>
<accession>A0A2H8TR22</accession>
<evidence type="ECO:0000259" key="6">
    <source>
        <dbReference type="PROSITE" id="PS50157"/>
    </source>
</evidence>
<dbReference type="AlphaFoldDB" id="A0A2H8TR22"/>
<dbReference type="GO" id="GO:0005634">
    <property type="term" value="C:nucleus"/>
    <property type="evidence" value="ECO:0007669"/>
    <property type="project" value="UniProtKB-ARBA"/>
</dbReference>
<dbReference type="InterPro" id="IPR013087">
    <property type="entry name" value="Znf_C2H2_type"/>
</dbReference>
<sequence length="125" mass="14867">MFKCDQCSSMFTRKDNLLIHKKTHASLRFLCTICPMKFNYKTNLNRHYKHVHGMYLYNIIYFCHSILIYIFFFSRYPYRIRASSTSRKYIKFVLPQPELPNTNERIVFGNSSPCLNCIVSGVSML</sequence>
<keyword evidence="2 4" id="KW-0863">Zinc-finger</keyword>
<reference evidence="7" key="1">
    <citation type="submission" date="2017-10" db="EMBL/GenBank/DDBJ databases">
        <title>Transcriptome Assembly of Sugarcane Aphid Adults.</title>
        <authorList>
            <person name="Scully E.D."/>
            <person name="Palmer N.A."/>
            <person name="Geib S.M."/>
            <person name="Sarath G."/>
            <person name="Sattler S.E."/>
        </authorList>
    </citation>
    <scope>NUCLEOTIDE SEQUENCE</scope>
    <source>
        <tissue evidence="7">Whole body</tissue>
    </source>
</reference>
<keyword evidence="1" id="KW-0479">Metal-binding</keyword>
<evidence type="ECO:0000313" key="7">
    <source>
        <dbReference type="EMBL" id="MBW15698.1"/>
    </source>
</evidence>
<evidence type="ECO:0000256" key="4">
    <source>
        <dbReference type="PROSITE-ProRule" id="PRU00042"/>
    </source>
</evidence>
<feature type="transmembrane region" description="Helical" evidence="5">
    <location>
        <begin position="55"/>
        <end position="78"/>
    </location>
</feature>
<protein>
    <submittedName>
        <fullName evidence="7">Zinc finger protein 710</fullName>
    </submittedName>
</protein>
<dbReference type="Pfam" id="PF00096">
    <property type="entry name" value="zf-C2H2"/>
    <property type="match status" value="2"/>
</dbReference>
<dbReference type="GO" id="GO:0008270">
    <property type="term" value="F:zinc ion binding"/>
    <property type="evidence" value="ECO:0007669"/>
    <property type="project" value="UniProtKB-KW"/>
</dbReference>
<dbReference type="SMART" id="SM00355">
    <property type="entry name" value="ZnF_C2H2"/>
    <property type="match status" value="2"/>
</dbReference>
<feature type="domain" description="C2H2-type" evidence="6">
    <location>
        <begin position="2"/>
        <end position="29"/>
    </location>
</feature>
<dbReference type="InterPro" id="IPR036236">
    <property type="entry name" value="Znf_C2H2_sf"/>
</dbReference>
<keyword evidence="3" id="KW-0862">Zinc</keyword>
<evidence type="ECO:0000256" key="1">
    <source>
        <dbReference type="ARBA" id="ARBA00022723"/>
    </source>
</evidence>
<proteinExistence type="predicted"/>
<dbReference type="PROSITE" id="PS50157">
    <property type="entry name" value="ZINC_FINGER_C2H2_2"/>
    <property type="match status" value="2"/>
</dbReference>
<dbReference type="OrthoDB" id="6623541at2759"/>
<organism evidence="7">
    <name type="scientific">Melanaphis sacchari</name>
    <dbReference type="NCBI Taxonomy" id="742174"/>
    <lineage>
        <taxon>Eukaryota</taxon>
        <taxon>Metazoa</taxon>
        <taxon>Ecdysozoa</taxon>
        <taxon>Arthropoda</taxon>
        <taxon>Hexapoda</taxon>
        <taxon>Insecta</taxon>
        <taxon>Pterygota</taxon>
        <taxon>Neoptera</taxon>
        <taxon>Paraneoptera</taxon>
        <taxon>Hemiptera</taxon>
        <taxon>Sternorrhyncha</taxon>
        <taxon>Aphidomorpha</taxon>
        <taxon>Aphidoidea</taxon>
        <taxon>Aphididae</taxon>
        <taxon>Aphidini</taxon>
        <taxon>Melanaphis</taxon>
    </lineage>
</organism>
<dbReference type="SUPFAM" id="SSF57667">
    <property type="entry name" value="beta-beta-alpha zinc fingers"/>
    <property type="match status" value="1"/>
</dbReference>
<keyword evidence="5" id="KW-1133">Transmembrane helix</keyword>
<feature type="domain" description="C2H2-type" evidence="6">
    <location>
        <begin position="29"/>
        <end position="52"/>
    </location>
</feature>
<dbReference type="Gene3D" id="3.30.160.60">
    <property type="entry name" value="Classic Zinc Finger"/>
    <property type="match status" value="2"/>
</dbReference>
<dbReference type="EMBL" id="GFXV01003893">
    <property type="protein sequence ID" value="MBW15698.1"/>
    <property type="molecule type" value="Transcribed_RNA"/>
</dbReference>